<sequence length="47" mass="4786">STPTGTGKASEVMKGAAINYMAARGQGLTASKTFYNSGDGSESKVEE</sequence>
<evidence type="ECO:0000313" key="1">
    <source>
        <dbReference type="EMBL" id="KKM86565.1"/>
    </source>
</evidence>
<reference evidence="1" key="1">
    <citation type="journal article" date="2015" name="Nature">
        <title>Complex archaea that bridge the gap between prokaryotes and eukaryotes.</title>
        <authorList>
            <person name="Spang A."/>
            <person name="Saw J.H."/>
            <person name="Jorgensen S.L."/>
            <person name="Zaremba-Niedzwiedzka K."/>
            <person name="Martijn J."/>
            <person name="Lind A.E."/>
            <person name="van Eijk R."/>
            <person name="Schleper C."/>
            <person name="Guy L."/>
            <person name="Ettema T.J."/>
        </authorList>
    </citation>
    <scope>NUCLEOTIDE SEQUENCE</scope>
</reference>
<gene>
    <name evidence="1" type="ORF">LCGC14_1277670</name>
</gene>
<feature type="non-terminal residue" evidence="1">
    <location>
        <position position="1"/>
    </location>
</feature>
<dbReference type="EMBL" id="LAZR01007234">
    <property type="protein sequence ID" value="KKM86565.1"/>
    <property type="molecule type" value="Genomic_DNA"/>
</dbReference>
<protein>
    <submittedName>
        <fullName evidence="1">Uncharacterized protein</fullName>
    </submittedName>
</protein>
<accession>A0A0F9NCS4</accession>
<comment type="caution">
    <text evidence="1">The sequence shown here is derived from an EMBL/GenBank/DDBJ whole genome shotgun (WGS) entry which is preliminary data.</text>
</comment>
<proteinExistence type="predicted"/>
<name>A0A0F9NCS4_9ZZZZ</name>
<dbReference type="AlphaFoldDB" id="A0A0F9NCS4"/>
<organism evidence="1">
    <name type="scientific">marine sediment metagenome</name>
    <dbReference type="NCBI Taxonomy" id="412755"/>
    <lineage>
        <taxon>unclassified sequences</taxon>
        <taxon>metagenomes</taxon>
        <taxon>ecological metagenomes</taxon>
    </lineage>
</organism>